<keyword evidence="4" id="KW-1185">Reference proteome</keyword>
<accession>A0A7K4JXC0</accession>
<name>A0A7K4JXC0_9AVES</name>
<protein>
    <submittedName>
        <fullName evidence="3">BPIB6 protein</fullName>
    </submittedName>
</protein>
<dbReference type="Pfam" id="PF01273">
    <property type="entry name" value="LBP_BPI_CETP"/>
    <property type="match status" value="1"/>
</dbReference>
<dbReference type="GO" id="GO:0008289">
    <property type="term" value="F:lipid binding"/>
    <property type="evidence" value="ECO:0007669"/>
    <property type="project" value="InterPro"/>
</dbReference>
<dbReference type="AlphaFoldDB" id="A0A7K4JXC0"/>
<dbReference type="PANTHER" id="PTHR46019:SF2">
    <property type="entry name" value="BPI FOLD-CONTAINING FAMILY B MEMBER 6"/>
    <property type="match status" value="1"/>
</dbReference>
<organism evidence="3 4">
    <name type="scientific">Crypturellus soui</name>
    <dbReference type="NCBI Taxonomy" id="458187"/>
    <lineage>
        <taxon>Eukaryota</taxon>
        <taxon>Metazoa</taxon>
        <taxon>Chordata</taxon>
        <taxon>Craniata</taxon>
        <taxon>Vertebrata</taxon>
        <taxon>Euteleostomi</taxon>
        <taxon>Archelosauria</taxon>
        <taxon>Archosauria</taxon>
        <taxon>Dinosauria</taxon>
        <taxon>Saurischia</taxon>
        <taxon>Theropoda</taxon>
        <taxon>Coelurosauria</taxon>
        <taxon>Aves</taxon>
        <taxon>Palaeognathae</taxon>
        <taxon>Tinamiformes</taxon>
        <taxon>Tinamidae</taxon>
        <taxon>Crypturellus</taxon>
    </lineage>
</organism>
<dbReference type="Gene3D" id="3.15.20.10">
    <property type="entry name" value="Bactericidal permeability-increasing protein, domain 2"/>
    <property type="match status" value="1"/>
</dbReference>
<feature type="non-terminal residue" evidence="3">
    <location>
        <position position="1"/>
    </location>
</feature>
<evidence type="ECO:0000313" key="4">
    <source>
        <dbReference type="Proteomes" id="UP000545332"/>
    </source>
</evidence>
<reference evidence="3 4" key="1">
    <citation type="submission" date="2019-09" db="EMBL/GenBank/DDBJ databases">
        <title>Bird 10,000 Genomes (B10K) Project - Family phase.</title>
        <authorList>
            <person name="Zhang G."/>
        </authorList>
    </citation>
    <scope>NUCLEOTIDE SEQUENCE [LARGE SCALE GENOMIC DNA]</scope>
    <source>
        <strain evidence="3">B10K-MSB-42743</strain>
        <tissue evidence="3">Heart</tissue>
    </source>
</reference>
<dbReference type="PANTHER" id="PTHR46019">
    <property type="entry name" value="BPI FOLD-CONTAINING FAMILY B MEMBER 4-RELATED"/>
    <property type="match status" value="1"/>
</dbReference>
<feature type="non-terminal residue" evidence="3">
    <location>
        <position position="287"/>
    </location>
</feature>
<evidence type="ECO:0000313" key="3">
    <source>
        <dbReference type="EMBL" id="NWI08659.1"/>
    </source>
</evidence>
<dbReference type="SUPFAM" id="SSF55394">
    <property type="entry name" value="Bactericidal permeability-increasing protein, BPI"/>
    <property type="match status" value="2"/>
</dbReference>
<evidence type="ECO:0000259" key="1">
    <source>
        <dbReference type="Pfam" id="PF01273"/>
    </source>
</evidence>
<dbReference type="InterPro" id="IPR017943">
    <property type="entry name" value="Bactericidal_perm-incr_a/b_dom"/>
</dbReference>
<dbReference type="EMBL" id="VWPX01001099">
    <property type="protein sequence ID" value="NWI08659.1"/>
    <property type="molecule type" value="Genomic_DNA"/>
</dbReference>
<dbReference type="InterPro" id="IPR017942">
    <property type="entry name" value="Lipid-bd_serum_glycop_N"/>
</dbReference>
<proteinExistence type="predicted"/>
<gene>
    <name evidence="3" type="primary">Bpifb6</name>
    <name evidence="3" type="ORF">CRYSOU_R07277</name>
</gene>
<dbReference type="Proteomes" id="UP000545332">
    <property type="component" value="Unassembled WGS sequence"/>
</dbReference>
<dbReference type="Pfam" id="PF02886">
    <property type="entry name" value="LBP_BPI_CETP_C"/>
    <property type="match status" value="1"/>
</dbReference>
<evidence type="ECO:0000259" key="2">
    <source>
        <dbReference type="Pfam" id="PF02886"/>
    </source>
</evidence>
<dbReference type="OrthoDB" id="9623596at2759"/>
<feature type="domain" description="Lipid-binding serum glycoprotein C-terminal" evidence="2">
    <location>
        <begin position="219"/>
        <end position="287"/>
    </location>
</feature>
<sequence>KDIQPPVITLGLCRGTGLSLAVLVRMTITGKSFMGGYMEIKPAANLTAQGRLAQDALGTPRFNSESCRVALLSVKTNLPSNRLPNVLNKFLDRTLQKVLPTLLCPAVDAVLGLLNARLAPITSEAPLGTTGTLRYALLHPPAVTETFIQLDLKTILRPKEGAETELPAVQPPLGALPPKRAAATQLVLSAALLSAALHAQPDAFALDVTDTMVLGLPPLATSMLGTLIPEVSAALPPSQPLLVAMRAAGPPLVTITPRAASVRLSGTAAFVASPTGAAPQPLFVLDV</sequence>
<dbReference type="InterPro" id="IPR051660">
    <property type="entry name" value="BPI_fold-BPI/LBP"/>
</dbReference>
<dbReference type="Gene3D" id="3.15.10.10">
    <property type="entry name" value="Bactericidal permeability-increasing protein, domain 1"/>
    <property type="match status" value="1"/>
</dbReference>
<feature type="domain" description="Lipid-binding serum glycoprotein N-terminal" evidence="1">
    <location>
        <begin position="6"/>
        <end position="112"/>
    </location>
</feature>
<dbReference type="InterPro" id="IPR001124">
    <property type="entry name" value="Lipid-bd_serum_glycop_C"/>
</dbReference>
<comment type="caution">
    <text evidence="3">The sequence shown here is derived from an EMBL/GenBank/DDBJ whole genome shotgun (WGS) entry which is preliminary data.</text>
</comment>